<protein>
    <submittedName>
        <fullName evidence="1">Uncharacterized protein</fullName>
    </submittedName>
</protein>
<sequence length="269" mass="29395">MEPLTSPAALRALGYLIVVNDNGVKPSATQLDVYALARFPLSAREKFFRDEPRRSALIDGAIAWDYEDDSTTGYLLATGMADDEGDGIQVTELGRAFYSGALATTNTEARGDDVIEVVGRLEDPVVYARLLTEIDRLGESLLVDPYLPSQDLFALLSLPGITRVLTKDTRIAGEQRDDRRRRLAVALGSQSRAEFRLLDPSIRELHDRYVIPTAGSALMIGTSLGGTQVTVTTQLSTDTTELLRSHYGAIWSVAEPLAPIQRPDRSAES</sequence>
<accession>A0ABU4GZX0</accession>
<dbReference type="RefSeq" id="WP_318353145.1">
    <property type="nucleotide sequence ID" value="NZ_JAWQEV010000002.1"/>
</dbReference>
<dbReference type="Proteomes" id="UP001283109">
    <property type="component" value="Unassembled WGS sequence"/>
</dbReference>
<comment type="caution">
    <text evidence="1">The sequence shown here is derived from an EMBL/GenBank/DDBJ whole genome shotgun (WGS) entry which is preliminary data.</text>
</comment>
<evidence type="ECO:0000313" key="1">
    <source>
        <dbReference type="EMBL" id="MDW4572620.1"/>
    </source>
</evidence>
<evidence type="ECO:0000313" key="2">
    <source>
        <dbReference type="Proteomes" id="UP001283109"/>
    </source>
</evidence>
<proteinExistence type="predicted"/>
<organism evidence="1 2">
    <name type="scientific">Microbacterium arthrosphaerae</name>
    <dbReference type="NCBI Taxonomy" id="792652"/>
    <lineage>
        <taxon>Bacteria</taxon>
        <taxon>Bacillati</taxon>
        <taxon>Actinomycetota</taxon>
        <taxon>Actinomycetes</taxon>
        <taxon>Micrococcales</taxon>
        <taxon>Microbacteriaceae</taxon>
        <taxon>Microbacterium</taxon>
    </lineage>
</organism>
<name>A0ABU4GZX0_9MICO</name>
<gene>
    <name evidence="1" type="ORF">R8Z58_07500</name>
</gene>
<dbReference type="EMBL" id="JAWQEV010000002">
    <property type="protein sequence ID" value="MDW4572620.1"/>
    <property type="molecule type" value="Genomic_DNA"/>
</dbReference>
<keyword evidence="2" id="KW-1185">Reference proteome</keyword>
<reference evidence="1 2" key="1">
    <citation type="submission" date="2023-11" db="EMBL/GenBank/DDBJ databases">
        <title>Draft genome sequence of Microbacterium arthrosphaerae JCM 30492.</title>
        <authorList>
            <person name="Zhang G."/>
            <person name="Ding Y."/>
        </authorList>
    </citation>
    <scope>NUCLEOTIDE SEQUENCE [LARGE SCALE GENOMIC DNA]</scope>
    <source>
        <strain evidence="1 2">JCM 30492</strain>
    </source>
</reference>